<evidence type="ECO:0000256" key="10">
    <source>
        <dbReference type="ARBA" id="ARBA00037696"/>
    </source>
</evidence>
<evidence type="ECO:0000256" key="6">
    <source>
        <dbReference type="ARBA" id="ARBA00022777"/>
    </source>
</evidence>
<dbReference type="EMBL" id="CAADFR010000135">
    <property type="protein sequence ID" value="VFK43048.1"/>
    <property type="molecule type" value="Genomic_DNA"/>
</dbReference>
<dbReference type="InterPro" id="IPR003661">
    <property type="entry name" value="HisK_dim/P_dom"/>
</dbReference>
<evidence type="ECO:0000256" key="8">
    <source>
        <dbReference type="ARBA" id="ARBA00023012"/>
    </source>
</evidence>
<dbReference type="PROSITE" id="PS50109">
    <property type="entry name" value="HIS_KIN"/>
    <property type="match status" value="1"/>
</dbReference>
<dbReference type="EC" id="2.7.13.3" evidence="2"/>
<dbReference type="InterPro" id="IPR000014">
    <property type="entry name" value="PAS"/>
</dbReference>
<dbReference type="PRINTS" id="PR00344">
    <property type="entry name" value="BCTRLSENSOR"/>
</dbReference>
<dbReference type="SMART" id="SM00388">
    <property type="entry name" value="HisKA"/>
    <property type="match status" value="1"/>
</dbReference>
<reference evidence="15" key="1">
    <citation type="submission" date="2019-02" db="EMBL/GenBank/DDBJ databases">
        <authorList>
            <person name="Gruber-Vodicka R. H."/>
            <person name="Seah K. B. B."/>
        </authorList>
    </citation>
    <scope>NUCLEOTIDE SEQUENCE</scope>
    <source>
        <strain evidence="16">BECK_S1320</strain>
        <strain evidence="15">BECK_S1321</strain>
    </source>
</reference>
<protein>
    <recommendedName>
        <fullName evidence="11">Sensory histidine kinase/phosphatase NtrB</fullName>
        <ecNumber evidence="2">2.7.13.3</ecNumber>
    </recommendedName>
    <alternativeName>
        <fullName evidence="12">Nitrogen regulation protein NR(II)</fullName>
    </alternativeName>
    <alternativeName>
        <fullName evidence="13">Nitrogen regulator II</fullName>
    </alternativeName>
</protein>
<dbReference type="EMBL" id="CAADFU010000116">
    <property type="protein sequence ID" value="VFK48192.1"/>
    <property type="molecule type" value="Genomic_DNA"/>
</dbReference>
<keyword evidence="8" id="KW-0902">Two-component regulatory system</keyword>
<evidence type="ECO:0000256" key="5">
    <source>
        <dbReference type="ARBA" id="ARBA00022741"/>
    </source>
</evidence>
<keyword evidence="4" id="KW-0808">Transferase</keyword>
<dbReference type="PANTHER" id="PTHR43065:SF16">
    <property type="entry name" value="SENSORY HISTIDINE KINASE_PHOSPHATASE NTRB"/>
    <property type="match status" value="1"/>
</dbReference>
<comment type="function">
    <text evidence="10">Member of the two-component regulatory system NtrB/NtrC, which controls expression of the nitrogen-regulated (ntr) genes in response to nitrogen limitation. Under conditions of nitrogen limitation, NtrB autophosphorylates and transfers the phosphoryl group to NtrC. In the presence of nitrogen, acts as a phosphatase that dephosphorylates and inactivates NtrC.</text>
</comment>
<dbReference type="InterPro" id="IPR036097">
    <property type="entry name" value="HisK_dim/P_sf"/>
</dbReference>
<dbReference type="Gene3D" id="1.10.287.130">
    <property type="match status" value="1"/>
</dbReference>
<dbReference type="SUPFAM" id="SSF55785">
    <property type="entry name" value="PYP-like sensor domain (PAS domain)"/>
    <property type="match status" value="1"/>
</dbReference>
<evidence type="ECO:0000256" key="13">
    <source>
        <dbReference type="ARBA" id="ARBA00043094"/>
    </source>
</evidence>
<evidence type="ECO:0000256" key="12">
    <source>
        <dbReference type="ARBA" id="ARBA00042313"/>
    </source>
</evidence>
<dbReference type="InterPro" id="IPR004358">
    <property type="entry name" value="Sig_transdc_His_kin-like_C"/>
</dbReference>
<dbReference type="SUPFAM" id="SSF47384">
    <property type="entry name" value="Homodimeric domain of signal transducing histidine kinase"/>
    <property type="match status" value="1"/>
</dbReference>
<dbReference type="GO" id="GO:0000155">
    <property type="term" value="F:phosphorelay sensor kinase activity"/>
    <property type="evidence" value="ECO:0007669"/>
    <property type="project" value="InterPro"/>
</dbReference>
<dbReference type="Pfam" id="PF00512">
    <property type="entry name" value="HisKA"/>
    <property type="match status" value="1"/>
</dbReference>
<dbReference type="InterPro" id="IPR035965">
    <property type="entry name" value="PAS-like_dom_sf"/>
</dbReference>
<feature type="domain" description="Histidine kinase" evidence="14">
    <location>
        <begin position="176"/>
        <end position="389"/>
    </location>
</feature>
<evidence type="ECO:0000256" key="1">
    <source>
        <dbReference type="ARBA" id="ARBA00000085"/>
    </source>
</evidence>
<dbReference type="PANTHER" id="PTHR43065">
    <property type="entry name" value="SENSOR HISTIDINE KINASE"/>
    <property type="match status" value="1"/>
</dbReference>
<evidence type="ECO:0000256" key="11">
    <source>
        <dbReference type="ARBA" id="ARBA00039567"/>
    </source>
</evidence>
<evidence type="ECO:0000256" key="4">
    <source>
        <dbReference type="ARBA" id="ARBA00022679"/>
    </source>
</evidence>
<sequence>MQIPAISPNQRPRVFFVIYSLGEFPNVMVIMSCTTNIPPANVHREYQIIDNLTTAVLLFDEESRLLAMNPAAEALLDISANKAWGLKADILFSSIDGCDSASMHVSRKQPFIKRETQLRLPGKSPIQVDCIVSPLNHPTQPGGVLMELIPLAHRQRVARAKKLLNQSETARMSMRRLAHEIRNPLGGLRGAAQLLARELRADRLREYTSVIIREADRLGNLIDRMPGPRTLPKKRRMNIHEVVERVRILVRAEAPPDISVERDYDPSIPDLYGDPDLLIQAVLNVARNAVQSLGDHGRVAFLTRVHRRFTIGHRCHRLVVRVDITDNGPGIPEELEETIFYPMVTGREEGGTGLGLPIAQSLVNRHGGLIECHGQPGATTFSILLPVAFDDESPCSGGNPS</sequence>
<keyword evidence="6 15" id="KW-0418">Kinase</keyword>
<gene>
    <name evidence="16" type="ORF">BECKSD772E_GA0070983_11165</name>
    <name evidence="15" type="ORF">BECKSD772F_GA0070984_11355</name>
</gene>
<dbReference type="SUPFAM" id="SSF55874">
    <property type="entry name" value="ATPase domain of HSP90 chaperone/DNA topoisomerase II/histidine kinase"/>
    <property type="match status" value="1"/>
</dbReference>
<organism evidence="15">
    <name type="scientific">Candidatus Kentrum sp. SD</name>
    <dbReference type="NCBI Taxonomy" id="2126332"/>
    <lineage>
        <taxon>Bacteria</taxon>
        <taxon>Pseudomonadati</taxon>
        <taxon>Pseudomonadota</taxon>
        <taxon>Gammaproteobacteria</taxon>
        <taxon>Candidatus Kentrum</taxon>
    </lineage>
</organism>
<evidence type="ECO:0000259" key="14">
    <source>
        <dbReference type="PROSITE" id="PS50109"/>
    </source>
</evidence>
<dbReference type="GO" id="GO:0005524">
    <property type="term" value="F:ATP binding"/>
    <property type="evidence" value="ECO:0007669"/>
    <property type="project" value="UniProtKB-KW"/>
</dbReference>
<evidence type="ECO:0000256" key="3">
    <source>
        <dbReference type="ARBA" id="ARBA00022553"/>
    </source>
</evidence>
<dbReference type="Gene3D" id="3.30.450.20">
    <property type="entry name" value="PAS domain"/>
    <property type="match status" value="1"/>
</dbReference>
<evidence type="ECO:0000313" key="15">
    <source>
        <dbReference type="EMBL" id="VFK43048.1"/>
    </source>
</evidence>
<comment type="catalytic activity">
    <reaction evidence="1">
        <text>ATP + protein L-histidine = ADP + protein N-phospho-L-histidine.</text>
        <dbReference type="EC" id="2.7.13.3"/>
    </reaction>
</comment>
<evidence type="ECO:0000256" key="2">
    <source>
        <dbReference type="ARBA" id="ARBA00012438"/>
    </source>
</evidence>
<name>A0A450YNE1_9GAMM</name>
<dbReference type="AlphaFoldDB" id="A0A450YNE1"/>
<dbReference type="Gene3D" id="3.30.565.10">
    <property type="entry name" value="Histidine kinase-like ATPase, C-terminal domain"/>
    <property type="match status" value="1"/>
</dbReference>
<proteinExistence type="predicted"/>
<dbReference type="Pfam" id="PF13188">
    <property type="entry name" value="PAS_8"/>
    <property type="match status" value="1"/>
</dbReference>
<dbReference type="Pfam" id="PF02518">
    <property type="entry name" value="HATPase_c"/>
    <property type="match status" value="1"/>
</dbReference>
<evidence type="ECO:0000256" key="9">
    <source>
        <dbReference type="ARBA" id="ARBA00023231"/>
    </source>
</evidence>
<evidence type="ECO:0000256" key="7">
    <source>
        <dbReference type="ARBA" id="ARBA00022840"/>
    </source>
</evidence>
<dbReference type="InterPro" id="IPR005467">
    <property type="entry name" value="His_kinase_dom"/>
</dbReference>
<dbReference type="InterPro" id="IPR036890">
    <property type="entry name" value="HATPase_C_sf"/>
</dbReference>
<keyword evidence="9" id="KW-0535">Nitrogen fixation</keyword>
<dbReference type="CDD" id="cd00082">
    <property type="entry name" value="HisKA"/>
    <property type="match status" value="1"/>
</dbReference>
<accession>A0A450YNE1</accession>
<keyword evidence="5" id="KW-0547">Nucleotide-binding</keyword>
<dbReference type="InterPro" id="IPR003594">
    <property type="entry name" value="HATPase_dom"/>
</dbReference>
<keyword evidence="3" id="KW-0597">Phosphoprotein</keyword>
<dbReference type="SMART" id="SM00387">
    <property type="entry name" value="HATPase_c"/>
    <property type="match status" value="1"/>
</dbReference>
<dbReference type="NCBIfam" id="NF008293">
    <property type="entry name" value="PRK11073.1"/>
    <property type="match status" value="1"/>
</dbReference>
<evidence type="ECO:0000313" key="16">
    <source>
        <dbReference type="EMBL" id="VFK48192.1"/>
    </source>
</evidence>
<keyword evidence="7" id="KW-0067">ATP-binding</keyword>